<organism evidence="3">
    <name type="scientific">Tanacetum cinerariifolium</name>
    <name type="common">Dalmatian daisy</name>
    <name type="synonym">Chrysanthemum cinerariifolium</name>
    <dbReference type="NCBI Taxonomy" id="118510"/>
    <lineage>
        <taxon>Eukaryota</taxon>
        <taxon>Viridiplantae</taxon>
        <taxon>Streptophyta</taxon>
        <taxon>Embryophyta</taxon>
        <taxon>Tracheophyta</taxon>
        <taxon>Spermatophyta</taxon>
        <taxon>Magnoliopsida</taxon>
        <taxon>eudicotyledons</taxon>
        <taxon>Gunneridae</taxon>
        <taxon>Pentapetalae</taxon>
        <taxon>asterids</taxon>
        <taxon>campanulids</taxon>
        <taxon>Asterales</taxon>
        <taxon>Asteraceae</taxon>
        <taxon>Asteroideae</taxon>
        <taxon>Anthemideae</taxon>
        <taxon>Anthemidinae</taxon>
        <taxon>Tanacetum</taxon>
    </lineage>
</organism>
<reference evidence="3" key="1">
    <citation type="journal article" date="2019" name="Sci. Rep.">
        <title>Draft genome of Tanacetum cinerariifolium, the natural source of mosquito coil.</title>
        <authorList>
            <person name="Yamashiro T."/>
            <person name="Shiraishi A."/>
            <person name="Satake H."/>
            <person name="Nakayama K."/>
        </authorList>
    </citation>
    <scope>NUCLEOTIDE SEQUENCE</scope>
</reference>
<gene>
    <name evidence="3" type="ORF">Tci_009571</name>
</gene>
<feature type="compositionally biased region" description="Basic and acidic residues" evidence="1">
    <location>
        <begin position="1"/>
        <end position="11"/>
    </location>
</feature>
<feature type="compositionally biased region" description="Basic and acidic residues" evidence="1">
    <location>
        <begin position="19"/>
        <end position="34"/>
    </location>
</feature>
<proteinExistence type="predicted"/>
<evidence type="ECO:0000259" key="2">
    <source>
        <dbReference type="Pfam" id="PF07727"/>
    </source>
</evidence>
<dbReference type="Pfam" id="PF07727">
    <property type="entry name" value="RVT_2"/>
    <property type="match status" value="1"/>
</dbReference>
<evidence type="ECO:0000256" key="1">
    <source>
        <dbReference type="SAM" id="MobiDB-lite"/>
    </source>
</evidence>
<comment type="caution">
    <text evidence="3">The sequence shown here is derived from an EMBL/GenBank/DDBJ whole genome shotgun (WGS) entry which is preliminary data.</text>
</comment>
<sequence length="220" mass="24770">MESLRESILERAKHKRESNRRVNDRTMQSKERKIASRKALDAGLIVTECSGTKSDKQDTSRIALEPAASIGLPCSTTVDQDAPSAKNDSEASSSLDVIPTIVHTFAPNSKHVTKWTKDHPLGNIIDALTQICWIEAMQEELNEFKRLKVLELVTRLDKVMVITLKWIYKVKLDELGGILKKKARLVAHGYRQKEGVYFEESLAPVARLDAIRISLHLLLT</sequence>
<protein>
    <submittedName>
        <fullName evidence="3">Integrase, catalytic region, zinc finger, CCHC-type, peptidase aspartic, catalytic</fullName>
    </submittedName>
</protein>
<evidence type="ECO:0000313" key="3">
    <source>
        <dbReference type="EMBL" id="GEU37593.1"/>
    </source>
</evidence>
<dbReference type="EMBL" id="BKCJ010000948">
    <property type="protein sequence ID" value="GEU37593.1"/>
    <property type="molecule type" value="Genomic_DNA"/>
</dbReference>
<feature type="domain" description="Reverse transcriptase Ty1/copia-type" evidence="2">
    <location>
        <begin position="148"/>
        <end position="215"/>
    </location>
</feature>
<dbReference type="InterPro" id="IPR013103">
    <property type="entry name" value="RVT_2"/>
</dbReference>
<name>A0A6L2JKP1_TANCI</name>
<feature type="region of interest" description="Disordered" evidence="1">
    <location>
        <begin position="1"/>
        <end position="34"/>
    </location>
</feature>
<dbReference type="AlphaFoldDB" id="A0A6L2JKP1"/>
<accession>A0A6L2JKP1</accession>